<dbReference type="AlphaFoldDB" id="F9WU34"/>
<feature type="signal peptide" evidence="2">
    <location>
        <begin position="1"/>
        <end position="19"/>
    </location>
</feature>
<name>F9WU34_TRYVY</name>
<proteinExistence type="predicted"/>
<feature type="compositionally biased region" description="Basic and acidic residues" evidence="1">
    <location>
        <begin position="231"/>
        <end position="278"/>
    </location>
</feature>
<feature type="compositionally biased region" description="Polar residues" evidence="1">
    <location>
        <begin position="190"/>
        <end position="202"/>
    </location>
</feature>
<protein>
    <recommendedName>
        <fullName evidence="5">Mucin-associated surface protein (MASP)</fullName>
    </recommendedName>
</protein>
<feature type="compositionally biased region" description="Low complexity" evidence="1">
    <location>
        <begin position="175"/>
        <end position="188"/>
    </location>
</feature>
<feature type="compositionally biased region" description="Polar residues" evidence="1">
    <location>
        <begin position="79"/>
        <end position="88"/>
    </location>
</feature>
<accession>F9WU34</accession>
<feature type="region of interest" description="Disordered" evidence="1">
    <location>
        <begin position="110"/>
        <end position="289"/>
    </location>
</feature>
<dbReference type="Proteomes" id="UP000009027">
    <property type="component" value="Unassembled WGS sequence"/>
</dbReference>
<evidence type="ECO:0008006" key="5">
    <source>
        <dbReference type="Google" id="ProtNLM"/>
    </source>
</evidence>
<keyword evidence="4" id="KW-1185">Reference proteome</keyword>
<feature type="compositionally biased region" description="Polar residues" evidence="1">
    <location>
        <begin position="217"/>
        <end position="230"/>
    </location>
</feature>
<organism evidence="3 4">
    <name type="scientific">Trypanosoma vivax (strain Y486)</name>
    <dbReference type="NCBI Taxonomy" id="1055687"/>
    <lineage>
        <taxon>Eukaryota</taxon>
        <taxon>Discoba</taxon>
        <taxon>Euglenozoa</taxon>
        <taxon>Kinetoplastea</taxon>
        <taxon>Metakinetoplastina</taxon>
        <taxon>Trypanosomatida</taxon>
        <taxon>Trypanosomatidae</taxon>
        <taxon>Trypanosoma</taxon>
        <taxon>Duttonella</taxon>
    </lineage>
</organism>
<feature type="region of interest" description="Disordered" evidence="1">
    <location>
        <begin position="42"/>
        <end position="98"/>
    </location>
</feature>
<feature type="compositionally biased region" description="Basic and acidic residues" evidence="1">
    <location>
        <begin position="110"/>
        <end position="119"/>
    </location>
</feature>
<feature type="compositionally biased region" description="Low complexity" evidence="1">
    <location>
        <begin position="65"/>
        <end position="78"/>
    </location>
</feature>
<reference evidence="3 4" key="1">
    <citation type="journal article" date="2012" name="Proc. Natl. Acad. Sci. U.S.A.">
        <title>Antigenic diversity is generated by distinct evolutionary mechanisms in African trypanosome species.</title>
        <authorList>
            <person name="Jackson A.P."/>
            <person name="Berry A."/>
            <person name="Aslett M."/>
            <person name="Allison H.C."/>
            <person name="Burton P."/>
            <person name="Vavrova-Anderson J."/>
            <person name="Brown R."/>
            <person name="Browne H."/>
            <person name="Corton N."/>
            <person name="Hauser H."/>
            <person name="Gamble J."/>
            <person name="Gilderthorp R."/>
            <person name="Marcello L."/>
            <person name="McQuillan J."/>
            <person name="Otto T.D."/>
            <person name="Quail M.A."/>
            <person name="Sanders M.J."/>
            <person name="van Tonder A."/>
            <person name="Ginger M.L."/>
            <person name="Field M.C."/>
            <person name="Barry J.D."/>
            <person name="Hertz-Fowler C."/>
            <person name="Berriman M."/>
        </authorList>
    </citation>
    <scope>NUCLEOTIDE SEQUENCE</scope>
    <source>
        <strain evidence="3 4">Y486</strain>
    </source>
</reference>
<dbReference type="EMBL" id="CAEX01006964">
    <property type="protein sequence ID" value="CCD21081.1"/>
    <property type="molecule type" value="Genomic_DNA"/>
</dbReference>
<evidence type="ECO:0000313" key="4">
    <source>
        <dbReference type="Proteomes" id="UP000009027"/>
    </source>
</evidence>
<keyword evidence="2" id="KW-0732">Signal</keyword>
<sequence>MVLFFRCVFLALLGVAALGDKGAESTRTTRTNSRLVVLTRHRGGEKHPRIQPRSFVTPGQEGVNASSSSGSAVQTTVGDENTSLNNVTVPPPTEKTEVCKCDEDKGEEVKKECESECKKKESKSKSPSKSMKEIQPSESPLQGPGGQLQQEGQVNVQGEAQQVPENGKGNKGDQSSAAGSPASGSDAPKTPNSKPGTTQESSLSEKKPGEEAEKQDPQNSDKQLGSTNNDESAKGNADKTESNGDTSEKEKAESNDEAKGGRDRQESTHDSSEGRNGKDGSAGTSSAIFSGKTLTVLLLAILACFGAW</sequence>
<evidence type="ECO:0000256" key="1">
    <source>
        <dbReference type="SAM" id="MobiDB-lite"/>
    </source>
</evidence>
<evidence type="ECO:0000313" key="3">
    <source>
        <dbReference type="EMBL" id="CCD21081.1"/>
    </source>
</evidence>
<feature type="compositionally biased region" description="Polar residues" evidence="1">
    <location>
        <begin position="154"/>
        <end position="164"/>
    </location>
</feature>
<evidence type="ECO:0000256" key="2">
    <source>
        <dbReference type="SAM" id="SignalP"/>
    </source>
</evidence>
<feature type="chain" id="PRO_5003390998" description="Mucin-associated surface protein (MASP)" evidence="2">
    <location>
        <begin position="20"/>
        <end position="308"/>
    </location>
</feature>
<feature type="compositionally biased region" description="Basic and acidic residues" evidence="1">
    <location>
        <begin position="203"/>
        <end position="216"/>
    </location>
</feature>
<gene>
    <name evidence="3" type="ORF">TvY486_0039920</name>
</gene>
<dbReference type="VEuPathDB" id="TriTrypDB:TvY486_0039920"/>